<sequence>MKVHIRVVVLQLLLHAGLRVKAEAVHTAMATILQDRAVILLLATVHDQVVPPIAAAHLQAAAAILDLHLVQEDAGNKSEVEKRNF</sequence>
<protein>
    <submittedName>
        <fullName evidence="1">Uncharacterized protein</fullName>
    </submittedName>
</protein>
<evidence type="ECO:0000313" key="2">
    <source>
        <dbReference type="Proteomes" id="UP000324575"/>
    </source>
</evidence>
<evidence type="ECO:0000313" key="1">
    <source>
        <dbReference type="EMBL" id="KAA6300838.1"/>
    </source>
</evidence>
<reference evidence="1 2" key="1">
    <citation type="submission" date="2019-03" db="EMBL/GenBank/DDBJ databases">
        <title>Single cell metagenomics reveals metabolic interactions within the superorganism composed of flagellate Streblomastix strix and complex community of Bacteroidetes bacteria on its surface.</title>
        <authorList>
            <person name="Treitli S.C."/>
            <person name="Kolisko M."/>
            <person name="Husnik F."/>
            <person name="Keeling P."/>
            <person name="Hampl V."/>
        </authorList>
    </citation>
    <scope>NUCLEOTIDE SEQUENCE [LARGE SCALE GENOMIC DNA]</scope>
    <source>
        <strain evidence="1">St1</strain>
    </source>
</reference>
<dbReference type="AlphaFoldDB" id="A0A5M8NWU4"/>
<name>A0A5M8NWU4_9BACT</name>
<gene>
    <name evidence="1" type="ORF">EZS26_003003</name>
</gene>
<accession>A0A5M8NWU4</accession>
<proteinExistence type="predicted"/>
<organism evidence="1 2">
    <name type="scientific">Candidatus Ordinivivax streblomastigis</name>
    <dbReference type="NCBI Taxonomy" id="2540710"/>
    <lineage>
        <taxon>Bacteria</taxon>
        <taxon>Pseudomonadati</taxon>
        <taxon>Bacteroidota</taxon>
        <taxon>Bacteroidia</taxon>
        <taxon>Bacteroidales</taxon>
        <taxon>Candidatus Ordinivivax</taxon>
    </lineage>
</organism>
<dbReference type="EMBL" id="SNRX01000044">
    <property type="protein sequence ID" value="KAA6300838.1"/>
    <property type="molecule type" value="Genomic_DNA"/>
</dbReference>
<comment type="caution">
    <text evidence="1">The sequence shown here is derived from an EMBL/GenBank/DDBJ whole genome shotgun (WGS) entry which is preliminary data.</text>
</comment>
<dbReference type="Proteomes" id="UP000324575">
    <property type="component" value="Unassembled WGS sequence"/>
</dbReference>